<evidence type="ECO:0000256" key="1">
    <source>
        <dbReference type="SAM" id="Phobius"/>
    </source>
</evidence>
<proteinExistence type="predicted"/>
<feature type="domain" description="CHRD" evidence="2">
    <location>
        <begin position="54"/>
        <end position="177"/>
    </location>
</feature>
<evidence type="ECO:0000313" key="3">
    <source>
        <dbReference type="EMBL" id="VAW57997.1"/>
    </source>
</evidence>
<dbReference type="InterPro" id="IPR010895">
    <property type="entry name" value="CHRD"/>
</dbReference>
<name>A0A3B0X506_9ZZZZ</name>
<keyword evidence="1" id="KW-0472">Membrane</keyword>
<reference evidence="3" key="1">
    <citation type="submission" date="2018-06" db="EMBL/GenBank/DDBJ databases">
        <authorList>
            <person name="Zhirakovskaya E."/>
        </authorList>
    </citation>
    <scope>NUCLEOTIDE SEQUENCE</scope>
</reference>
<feature type="transmembrane region" description="Helical" evidence="1">
    <location>
        <begin position="207"/>
        <end position="227"/>
    </location>
</feature>
<dbReference type="Pfam" id="PF07452">
    <property type="entry name" value="CHRD"/>
    <property type="match status" value="1"/>
</dbReference>
<accession>A0A3B0X506</accession>
<keyword evidence="1" id="KW-0812">Transmembrane</keyword>
<keyword evidence="1" id="KW-1133">Transmembrane helix</keyword>
<dbReference type="EMBL" id="UOFG01000009">
    <property type="protein sequence ID" value="VAW57997.1"/>
    <property type="molecule type" value="Genomic_DNA"/>
</dbReference>
<protein>
    <recommendedName>
        <fullName evidence="2">CHRD domain-containing protein</fullName>
    </recommendedName>
</protein>
<evidence type="ECO:0000259" key="2">
    <source>
        <dbReference type="Pfam" id="PF07452"/>
    </source>
</evidence>
<dbReference type="AlphaFoldDB" id="A0A3B0X506"/>
<gene>
    <name evidence="3" type="ORF">MNBD_GAMMA11-840</name>
</gene>
<organism evidence="3">
    <name type="scientific">hydrothermal vent metagenome</name>
    <dbReference type="NCBI Taxonomy" id="652676"/>
    <lineage>
        <taxon>unclassified sequences</taxon>
        <taxon>metagenomes</taxon>
        <taxon>ecological metagenomes</taxon>
    </lineage>
</organism>
<sequence length="233" mass="24561">MRNPLLPGLKALALSAALLPLSAQAVVTDLYSFLGAANQNGSDPSLVTDSNGIVPTDATGFMKIQLDDEANTINMQLYVAGIAQSDLLNFGPNQSPIHLHNSAVAGNFGPIAIDPTFTADASNYSDLTQVDGFSFKRDDISILLDDQGGVQLGMHPGDDKIIDALLSGNMFVAVHTNRPIFTNTAPGRPDGFPFVEIRGNIYQTSPVPVPAALPLLGSGLIALIAVARRRIRA</sequence>